<dbReference type="InterPro" id="IPR016036">
    <property type="entry name" value="Malonyl_transacylase_ACP-bd"/>
</dbReference>
<dbReference type="Gene3D" id="3.20.20.70">
    <property type="entry name" value="Aldolase class I"/>
    <property type="match status" value="1"/>
</dbReference>
<dbReference type="Gene3D" id="3.40.366.10">
    <property type="entry name" value="Malonyl-Coenzyme A Acyl Carrier Protein, domain 2"/>
    <property type="match status" value="1"/>
</dbReference>
<keyword evidence="2" id="KW-0808">Transferase</keyword>
<dbReference type="InterPro" id="IPR004410">
    <property type="entry name" value="Malonyl_CoA-ACP_transAc_FabD"/>
</dbReference>
<proteinExistence type="predicted"/>
<dbReference type="NCBIfam" id="TIGR02814">
    <property type="entry name" value="pfaD_fam"/>
    <property type="match status" value="1"/>
</dbReference>
<dbReference type="CDD" id="cd04742">
    <property type="entry name" value="NPD_FabD"/>
    <property type="match status" value="1"/>
</dbReference>
<sequence>MTTYVFPGQGSQQKGMGQGLFEHYQHLTDQADHILGYSIKKLCTEKGYLDINQTQYTQPALYVVNAFSYLQRVEETGMKPDFAAGHSLGEYNALFAAGAFDFGTGLKLVKKRGDLMGRITGGGMAAVIGLHKEQVAEVLRKHHLHTIDVANMNTSHQIVISGQKQDIEKAGSVFESIKDVKLFHPLNVSGAFHSRYMDEAKREFEQFVDTFHFNPLSFPVISNVYAQPYIEEKLKETLSQQMNSTVKWNESIRFLMGRGETEFEEIGPGKVLTGLIQRIQKEEAPITDRNENVRSAEHKGHPDTLEGNAPGRSPSDRQRGLSNNQDEADLHSSSSTEKITAFSLGSAEFKEDYNLTYAYLAGGMYRGIASEKMVVNLAKAGMMGFFGTGGLKLSQIEEAIVSIQSELTQEQAYGINVVHNMKHPETEDKIIDLLIKRSVRNLEASAFLSVTPALVRFRAKGLRRGPNGKVISVNRIIAKLSRPEVAESFLSPAPESILQKLLAENKITSEEAVLLREIPAANDICVEADSGGHTDGGVAYSLMPAMTLLREEMMEKYRYHKKIRVGAAGGIGTPEAAMAAFVLGADFILTGSINQCTAEASTSDRVKDLLQQINVQDTVYAPAGDMFESGSKVQVLKKGVFFPARANKLHDLYQRYDSLSDIDQKTLTQIEEKYFKRSIDQVYEDIKSYQPLKEIEKAERNPKHKMALIFRWYFRYSSDLAIRGSGESKVDYQIHCGPALGAFNQWVKGTELENWRNRHVGEIGEKLMTETAQLLNAKIQSLFQSAL</sequence>
<feature type="domain" description="Malonyl-CoA:ACP transacylase (MAT)" evidence="6">
    <location>
        <begin position="5"/>
        <end position="301"/>
    </location>
</feature>
<dbReference type="Gene3D" id="3.30.70.250">
    <property type="entry name" value="Malonyl-CoA ACP transacylase, ACP-binding"/>
    <property type="match status" value="1"/>
</dbReference>
<protein>
    <recommendedName>
        <fullName evidence="1">[acyl-carrier-protein] S-malonyltransferase</fullName>
        <ecNumber evidence="1">2.3.1.39</ecNumber>
    </recommendedName>
</protein>
<dbReference type="PANTHER" id="PTHR42681:SF1">
    <property type="entry name" value="MALONYL-COA-ACYL CARRIER PROTEIN TRANSACYLASE, MITOCHONDRIAL"/>
    <property type="match status" value="1"/>
</dbReference>
<dbReference type="EC" id="2.3.1.39" evidence="1"/>
<dbReference type="Pfam" id="PF21607">
    <property type="entry name" value="FabD_helical_ins"/>
    <property type="match status" value="1"/>
</dbReference>
<dbReference type="SUPFAM" id="SSF52151">
    <property type="entry name" value="FabD/lysophospholipase-like"/>
    <property type="match status" value="1"/>
</dbReference>
<evidence type="ECO:0000256" key="1">
    <source>
        <dbReference type="ARBA" id="ARBA00013258"/>
    </source>
</evidence>
<organism evidence="7 8">
    <name type="scientific">Bacillus atrophaeus (strain 1942)</name>
    <dbReference type="NCBI Taxonomy" id="720555"/>
    <lineage>
        <taxon>Bacteria</taxon>
        <taxon>Bacillati</taxon>
        <taxon>Bacillota</taxon>
        <taxon>Bacilli</taxon>
        <taxon>Bacillales</taxon>
        <taxon>Bacillaceae</taxon>
        <taxon>Bacillus</taxon>
    </lineage>
</organism>
<dbReference type="PANTHER" id="PTHR42681">
    <property type="entry name" value="MALONYL-COA-ACYL CARRIER PROTEIN TRANSACYLASE, MITOCHONDRIAL"/>
    <property type="match status" value="1"/>
</dbReference>
<dbReference type="SMART" id="SM00827">
    <property type="entry name" value="PKS_AT"/>
    <property type="match status" value="1"/>
</dbReference>
<keyword evidence="8" id="KW-1185">Reference proteome</keyword>
<feature type="compositionally biased region" description="Polar residues" evidence="5">
    <location>
        <begin position="320"/>
        <end position="337"/>
    </location>
</feature>
<comment type="catalytic activity">
    <reaction evidence="4">
        <text>holo-[ACP] + malonyl-CoA = malonyl-[ACP] + CoA</text>
        <dbReference type="Rhea" id="RHEA:41792"/>
        <dbReference type="Rhea" id="RHEA-COMP:9623"/>
        <dbReference type="Rhea" id="RHEA-COMP:9685"/>
        <dbReference type="ChEBI" id="CHEBI:57287"/>
        <dbReference type="ChEBI" id="CHEBI:57384"/>
        <dbReference type="ChEBI" id="CHEBI:64479"/>
        <dbReference type="ChEBI" id="CHEBI:78449"/>
        <dbReference type="EC" id="2.3.1.39"/>
    </reaction>
</comment>
<evidence type="ECO:0000313" key="8">
    <source>
        <dbReference type="Proteomes" id="UP000006867"/>
    </source>
</evidence>
<evidence type="ECO:0000313" key="7">
    <source>
        <dbReference type="EMBL" id="ADP32227.1"/>
    </source>
</evidence>
<dbReference type="RefSeq" id="WP_003328846.1">
    <property type="nucleotide sequence ID" value="NC_014639.1"/>
</dbReference>
<dbReference type="InterPro" id="IPR014179">
    <property type="entry name" value="PfaD-like_TIM-barrel"/>
</dbReference>
<dbReference type="Pfam" id="PF00698">
    <property type="entry name" value="Acyl_transf_1"/>
    <property type="match status" value="1"/>
</dbReference>
<dbReference type="InterPro" id="IPR013785">
    <property type="entry name" value="Aldolase_TIM"/>
</dbReference>
<dbReference type="InterPro" id="IPR049489">
    <property type="entry name" value="FabD-like_helical_ins"/>
</dbReference>
<dbReference type="InterPro" id="IPR014043">
    <property type="entry name" value="Acyl_transferase_dom"/>
</dbReference>
<gene>
    <name evidence="7" type="ordered locus">BATR1942_06365</name>
</gene>
<dbReference type="SUPFAM" id="SSF51412">
    <property type="entry name" value="Inosine monophosphate dehydrogenase (IMPDH)"/>
    <property type="match status" value="1"/>
</dbReference>
<feature type="compositionally biased region" description="Basic and acidic residues" evidence="5">
    <location>
        <begin position="282"/>
        <end position="304"/>
    </location>
</feature>
<dbReference type="NCBIfam" id="TIGR00128">
    <property type="entry name" value="fabD"/>
    <property type="match status" value="1"/>
</dbReference>
<evidence type="ECO:0000256" key="2">
    <source>
        <dbReference type="ARBA" id="ARBA00022679"/>
    </source>
</evidence>
<dbReference type="InterPro" id="IPR016035">
    <property type="entry name" value="Acyl_Trfase/lysoPLipase"/>
</dbReference>
<keyword evidence="3" id="KW-0012">Acyltransferase</keyword>
<evidence type="ECO:0000256" key="3">
    <source>
        <dbReference type="ARBA" id="ARBA00023315"/>
    </source>
</evidence>
<evidence type="ECO:0000259" key="6">
    <source>
        <dbReference type="SMART" id="SM00827"/>
    </source>
</evidence>
<accession>A0ABN3ZA64</accession>
<dbReference type="InterPro" id="IPR050858">
    <property type="entry name" value="Mal-CoA-ACP_Trans/PKS_FabD"/>
</dbReference>
<name>A0ABN3ZA64_BACA1</name>
<dbReference type="SUPFAM" id="SSF55048">
    <property type="entry name" value="Probable ACP-binding domain of malonyl-CoA ACP transacylase"/>
    <property type="match status" value="1"/>
</dbReference>
<dbReference type="InterPro" id="IPR001227">
    <property type="entry name" value="Ac_transferase_dom_sf"/>
</dbReference>
<reference evidence="7 8" key="1">
    <citation type="journal article" date="2011" name="Front. Microbiol.">
        <title>Genomic signatures of strain selection and enhancement in Bacillus atrophaeus var. globigii, a historical biowarfare simulant.</title>
        <authorList>
            <person name="Gibbons H.S."/>
            <person name="Broomall S.M."/>
            <person name="McNew L.A."/>
            <person name="Daligault H."/>
            <person name="Chapman C."/>
            <person name="Bruce D."/>
            <person name="Karavis M."/>
            <person name="Krepps M."/>
            <person name="McGregor P.A."/>
            <person name="Hong C."/>
            <person name="Park K.H."/>
            <person name="Akmal A."/>
            <person name="Feldman A."/>
            <person name="Lin J.S."/>
            <person name="Chang W.E."/>
            <person name="Higgs B.W."/>
            <person name="Demirev P."/>
            <person name="Lindquist J."/>
            <person name="Liem A."/>
            <person name="Fochler E."/>
            <person name="Read T.D."/>
            <person name="Tapia R."/>
            <person name="Johnson S."/>
            <person name="Bishop-Lilly K.A."/>
            <person name="Detter C."/>
            <person name="Han C."/>
            <person name="Sozhamannan S."/>
            <person name="Rosenzweig C.N."/>
            <person name="Skowronski E.W."/>
        </authorList>
    </citation>
    <scope>NUCLEOTIDE SEQUENCE [LARGE SCALE GENOMIC DNA]</scope>
    <source>
        <strain evidence="7 8">1942</strain>
    </source>
</reference>
<dbReference type="EMBL" id="CP002207">
    <property type="protein sequence ID" value="ADP32227.1"/>
    <property type="molecule type" value="Genomic_DNA"/>
</dbReference>
<feature type="region of interest" description="Disordered" evidence="5">
    <location>
        <begin position="282"/>
        <end position="337"/>
    </location>
</feature>
<evidence type="ECO:0000256" key="5">
    <source>
        <dbReference type="SAM" id="MobiDB-lite"/>
    </source>
</evidence>
<dbReference type="Proteomes" id="UP000006867">
    <property type="component" value="Chromosome"/>
</dbReference>
<evidence type="ECO:0000256" key="4">
    <source>
        <dbReference type="ARBA" id="ARBA00048462"/>
    </source>
</evidence>